<organism evidence="4 5">
    <name type="scientific">Limosilactobacillus fermentum</name>
    <name type="common">Lactobacillus fermentum</name>
    <dbReference type="NCBI Taxonomy" id="1613"/>
    <lineage>
        <taxon>Bacteria</taxon>
        <taxon>Bacillati</taxon>
        <taxon>Bacillota</taxon>
        <taxon>Bacilli</taxon>
        <taxon>Lactobacillales</taxon>
        <taxon>Lactobacillaceae</taxon>
        <taxon>Limosilactobacillus</taxon>
    </lineage>
</organism>
<feature type="binding site" evidence="1">
    <location>
        <position position="41"/>
    </location>
    <ligand>
        <name>Zn(2+)</name>
        <dbReference type="ChEBI" id="CHEBI:29105"/>
    </ligand>
</feature>
<keyword evidence="4" id="KW-0808">Transferase</keyword>
<dbReference type="EMBL" id="CP017151">
    <property type="protein sequence ID" value="AOR74876.1"/>
    <property type="molecule type" value="Genomic_DNA"/>
</dbReference>
<feature type="binding site" evidence="2">
    <location>
        <position position="196"/>
    </location>
    <ligand>
        <name>S-adenosyl-L-methionine</name>
        <dbReference type="ChEBI" id="CHEBI:59789"/>
    </ligand>
</feature>
<feature type="binding site" evidence="1">
    <location>
        <position position="45"/>
    </location>
    <ligand>
        <name>Zn(2+)</name>
        <dbReference type="ChEBI" id="CHEBI:29105"/>
    </ligand>
</feature>
<feature type="domain" description="Methyltransferase" evidence="3">
    <location>
        <begin position="101"/>
        <end position="182"/>
    </location>
</feature>
<feature type="binding site" evidence="1">
    <location>
        <position position="27"/>
    </location>
    <ligand>
        <name>Zn(2+)</name>
        <dbReference type="ChEBI" id="CHEBI:29105"/>
    </ligand>
</feature>
<protein>
    <submittedName>
        <fullName evidence="4">23S rRNA methyltransferase A</fullName>
    </submittedName>
</protein>
<dbReference type="Proteomes" id="UP000094714">
    <property type="component" value="Chromosome"/>
</dbReference>
<dbReference type="InterPro" id="IPR041698">
    <property type="entry name" value="Methyltransf_25"/>
</dbReference>
<feature type="binding site" evidence="2">
    <location>
        <position position="83"/>
    </location>
    <ligand>
        <name>S-adenosyl-L-methionine</name>
        <dbReference type="ChEBI" id="CHEBI:59789"/>
    </ligand>
</feature>
<dbReference type="GO" id="GO:0032259">
    <property type="term" value="P:methylation"/>
    <property type="evidence" value="ECO:0007669"/>
    <property type="project" value="UniProtKB-KW"/>
</dbReference>
<feature type="binding site" evidence="2">
    <location>
        <begin position="108"/>
        <end position="109"/>
    </location>
    <ligand>
        <name>S-adenosyl-L-methionine</name>
        <dbReference type="ChEBI" id="CHEBI:59789"/>
    </ligand>
</feature>
<dbReference type="GO" id="GO:0046872">
    <property type="term" value="F:metal ion binding"/>
    <property type="evidence" value="ECO:0007669"/>
    <property type="project" value="UniProtKB-KW"/>
</dbReference>
<gene>
    <name evidence="4" type="ORF">LACFE_CDS1426</name>
</gene>
<accession>A0A1D7ZYC6</accession>
<evidence type="ECO:0000313" key="5">
    <source>
        <dbReference type="Proteomes" id="UP000094714"/>
    </source>
</evidence>
<dbReference type="CDD" id="cd02440">
    <property type="entry name" value="AdoMet_MTases"/>
    <property type="match status" value="1"/>
</dbReference>
<dbReference type="AlphaFoldDB" id="A0A1D7ZYC6"/>
<proteinExistence type="predicted"/>
<feature type="binding site" evidence="1">
    <location>
        <position position="24"/>
    </location>
    <ligand>
        <name>Zn(2+)</name>
        <dbReference type="ChEBI" id="CHEBI:29105"/>
    </ligand>
</feature>
<dbReference type="InterPro" id="IPR016718">
    <property type="entry name" value="rRNA_m1G-MeTrfase_A_prd"/>
</dbReference>
<evidence type="ECO:0000259" key="3">
    <source>
        <dbReference type="Pfam" id="PF13649"/>
    </source>
</evidence>
<evidence type="ECO:0000256" key="2">
    <source>
        <dbReference type="PIRSR" id="PIRSR018249-2"/>
    </source>
</evidence>
<reference evidence="4 5" key="1">
    <citation type="submission" date="2016-09" db="EMBL/GenBank/DDBJ databases">
        <title>Genome Sequence of the Lactobacillus fermentum strain NCC2970 (CNCM I-5068).</title>
        <authorList>
            <person name="Barretto C."/>
            <person name="Ngom-Bru C."/>
            <person name="Genevaz A."/>
            <person name="Fournier C."/>
            <person name="Moine D."/>
            <person name="Kassam M."/>
            <person name="Iltis A."/>
            <person name="Sagory-Zalkind P."/>
            <person name="Faucherand G."/>
            <person name="Descombes P."/>
            <person name="Duboux S."/>
        </authorList>
    </citation>
    <scope>NUCLEOTIDE SEQUENCE [LARGE SCALE GENOMIC DNA]</scope>
    <source>
        <strain evidence="4 5">NCC2970</strain>
    </source>
</reference>
<sequence length="288" mass="32211">MDSKVKKIARAIQWVQNHPGLFICPVCGDQDLRVEASSLVCAAGHRTDFNKHGFLYFLQGKSNDEYDRSMLTERRRLLEAGLFMPMVEAVANQLPVGSQTILDVGTGEGTPLLQLAKLRKEDDTLVGFDISKAGIQLATQLDFGGFFCVADLRHLPFNAGAFSAVIEFFSPSDYREFDRVLAPNATLIKVIPNSGYLAELRHLLYGKTGRHAEYDNQPVVDLFMHHYPGAKQVPVRYQFPLPSELRWAMVEMSPLHWGKEARPIAELDLGQLTHVTVDVTVLVGEKRS</sequence>
<dbReference type="Pfam" id="PF13649">
    <property type="entry name" value="Methyltransf_25"/>
    <property type="match status" value="1"/>
</dbReference>
<dbReference type="GO" id="GO:0008168">
    <property type="term" value="F:methyltransferase activity"/>
    <property type="evidence" value="ECO:0007669"/>
    <property type="project" value="UniProtKB-KW"/>
</dbReference>
<dbReference type="PATRIC" id="fig|1613.112.peg.1492"/>
<keyword evidence="1" id="KW-0862">Zinc</keyword>
<keyword evidence="1" id="KW-0479">Metal-binding</keyword>
<evidence type="ECO:0000256" key="1">
    <source>
        <dbReference type="PIRSR" id="PIRSR018249-1"/>
    </source>
</evidence>
<dbReference type="PIRSF" id="PIRSF018249">
    <property type="entry name" value="MyrA_prd"/>
    <property type="match status" value="1"/>
</dbReference>
<keyword evidence="2" id="KW-0949">S-adenosyl-L-methionine</keyword>
<dbReference type="SUPFAM" id="SSF53335">
    <property type="entry name" value="S-adenosyl-L-methionine-dependent methyltransferases"/>
    <property type="match status" value="1"/>
</dbReference>
<keyword evidence="4" id="KW-0489">Methyltransferase</keyword>
<dbReference type="Gene3D" id="3.40.50.150">
    <property type="entry name" value="Vaccinia Virus protein VP39"/>
    <property type="match status" value="1"/>
</dbReference>
<evidence type="ECO:0000313" key="4">
    <source>
        <dbReference type="EMBL" id="AOR74876.1"/>
    </source>
</evidence>
<name>A0A1D7ZYC6_LIMFE</name>
<dbReference type="InterPro" id="IPR029063">
    <property type="entry name" value="SAM-dependent_MTases_sf"/>
</dbReference>